<dbReference type="EMBL" id="DYZF01000118">
    <property type="protein sequence ID" value="HJE51283.1"/>
    <property type="molecule type" value="Genomic_DNA"/>
</dbReference>
<reference evidence="1" key="1">
    <citation type="journal article" date="2021" name="PeerJ">
        <title>Extensive microbial diversity within the chicken gut microbiome revealed by metagenomics and culture.</title>
        <authorList>
            <person name="Gilroy R."/>
            <person name="Ravi A."/>
            <person name="Getino M."/>
            <person name="Pursley I."/>
            <person name="Horton D.L."/>
            <person name="Alikhan N.F."/>
            <person name="Baker D."/>
            <person name="Gharbi K."/>
            <person name="Hall N."/>
            <person name="Watson M."/>
            <person name="Adriaenssens E.M."/>
            <person name="Foster-Nyarko E."/>
            <person name="Jarju S."/>
            <person name="Secka A."/>
            <person name="Antonio M."/>
            <person name="Oren A."/>
            <person name="Chaudhuri R.R."/>
            <person name="La Ragione R."/>
            <person name="Hildebrand F."/>
            <person name="Pallen M.J."/>
        </authorList>
    </citation>
    <scope>NUCLEOTIDE SEQUENCE</scope>
    <source>
        <strain evidence="1">ChiGjej3B3-7470</strain>
    </source>
</reference>
<evidence type="ECO:0000313" key="1">
    <source>
        <dbReference type="EMBL" id="HJE51283.1"/>
    </source>
</evidence>
<protein>
    <submittedName>
        <fullName evidence="1">Dipeptidase</fullName>
    </submittedName>
</protein>
<gene>
    <name evidence="1" type="ORF">K8V15_04790</name>
</gene>
<sequence length="119" mass="12596">AEVALREHLLKHVPWGATIDIQPERGGSGSSIGLDDERAQKAVESLREAWGVEPVEMGVGGSIPIVAEFTDRNPGALVLLTAVVDPMSRMHGIDESLDLGDFGKAALAETLLLSKLGQN</sequence>
<organism evidence="1 2">
    <name type="scientific">Tessaracoccus flavescens</name>
    <dbReference type="NCBI Taxonomy" id="399497"/>
    <lineage>
        <taxon>Bacteria</taxon>
        <taxon>Bacillati</taxon>
        <taxon>Actinomycetota</taxon>
        <taxon>Actinomycetes</taxon>
        <taxon>Propionibacteriales</taxon>
        <taxon>Propionibacteriaceae</taxon>
        <taxon>Tessaracoccus</taxon>
    </lineage>
</organism>
<dbReference type="Gene3D" id="3.30.70.360">
    <property type="match status" value="1"/>
</dbReference>
<dbReference type="Gene3D" id="3.40.630.10">
    <property type="entry name" value="Zn peptidases"/>
    <property type="match status" value="1"/>
</dbReference>
<evidence type="ECO:0000313" key="2">
    <source>
        <dbReference type="Proteomes" id="UP000712713"/>
    </source>
</evidence>
<comment type="caution">
    <text evidence="1">The sequence shown here is derived from an EMBL/GenBank/DDBJ whole genome shotgun (WGS) entry which is preliminary data.</text>
</comment>
<dbReference type="AlphaFoldDB" id="A0A921EML3"/>
<accession>A0A921EML3</accession>
<reference evidence="1" key="2">
    <citation type="submission" date="2021-09" db="EMBL/GenBank/DDBJ databases">
        <authorList>
            <person name="Gilroy R."/>
        </authorList>
    </citation>
    <scope>NUCLEOTIDE SEQUENCE</scope>
    <source>
        <strain evidence="1">ChiGjej3B3-7470</strain>
    </source>
</reference>
<dbReference type="Proteomes" id="UP000712713">
    <property type="component" value="Unassembled WGS sequence"/>
</dbReference>
<name>A0A921EML3_9ACTN</name>
<proteinExistence type="predicted"/>
<feature type="non-terminal residue" evidence="1">
    <location>
        <position position="1"/>
    </location>
</feature>
<dbReference type="SUPFAM" id="SSF53187">
    <property type="entry name" value="Zn-dependent exopeptidases"/>
    <property type="match status" value="1"/>
</dbReference>